<gene>
    <name evidence="1" type="ORF">CEW87_00140</name>
</gene>
<dbReference type="OrthoDB" id="272552at2"/>
<reference evidence="1 2" key="1">
    <citation type="submission" date="2017-06" db="EMBL/GenBank/DDBJ databases">
        <title>Azoarcus sp. TSNA42 complete genome sequence.</title>
        <authorList>
            <person name="Woo J.-H."/>
            <person name="Kim H.-S."/>
        </authorList>
    </citation>
    <scope>NUCLEOTIDE SEQUENCE [LARGE SCALE GENOMIC DNA]</scope>
    <source>
        <strain evidence="1 2">TSNA42</strain>
    </source>
</reference>
<dbReference type="PROSITE" id="PS51318">
    <property type="entry name" value="TAT"/>
    <property type="match status" value="1"/>
</dbReference>
<dbReference type="PROSITE" id="PS51257">
    <property type="entry name" value="PROKAR_LIPOPROTEIN"/>
    <property type="match status" value="1"/>
</dbReference>
<dbReference type="EMBL" id="CP022188">
    <property type="protein sequence ID" value="AWI77889.1"/>
    <property type="molecule type" value="Genomic_DNA"/>
</dbReference>
<dbReference type="InterPro" id="IPR006311">
    <property type="entry name" value="TAT_signal"/>
</dbReference>
<dbReference type="Proteomes" id="UP000244902">
    <property type="component" value="Chromosome"/>
</dbReference>
<organism evidence="1 2">
    <name type="scientific">Parazoarcus communis</name>
    <dbReference type="NCBI Taxonomy" id="41977"/>
    <lineage>
        <taxon>Bacteria</taxon>
        <taxon>Pseudomonadati</taxon>
        <taxon>Pseudomonadota</taxon>
        <taxon>Betaproteobacteria</taxon>
        <taxon>Rhodocyclales</taxon>
        <taxon>Zoogloeaceae</taxon>
        <taxon>Parazoarcus</taxon>
    </lineage>
</organism>
<dbReference type="RefSeq" id="WP_108971018.1">
    <property type="nucleotide sequence ID" value="NZ_CP022188.1"/>
</dbReference>
<dbReference type="AlphaFoldDB" id="A0A2U8GVY6"/>
<name>A0A2U8GVY6_9RHOO</name>
<dbReference type="InterPro" id="IPR000415">
    <property type="entry name" value="Nitroreductase-like"/>
</dbReference>
<protein>
    <submittedName>
        <fullName evidence="1">Tat pathway signal protein</fullName>
    </submittedName>
</protein>
<sequence length="364" mass="39517">MLTRRRFLTTSVTACGLLGLQACSGETDYAEAVARIWRHSATTLDDAAARTLELVRYATLAPSSHNTQCWKFRPGGDGISILPDFDRRCPVVDPDDHHLFVSLGCAAENLIQAAAAFGQHGEARFVSAAGGSVDIALTPATAQRSPLFEAIPNRQTTRGDFDGQPLDREELGLLAQAGRGEGVQLLLLTERQAMEAMLELVIQGNTAQIRDPAFIRELKTWIRFGEAEAVALGDGLFARSSGNPALPRWLGSRMFDLFFSEQAENDKYARQVRNSAGIAVFVSAVNDAAHWMAVGRAFERFALQATALGVRTAHLNQPVELPGLRAQVSDYLGLKPGRPDLVIRFGRGAEMPRALRRPVAAVIA</sequence>
<dbReference type="NCBIfam" id="NF047509">
    <property type="entry name" value="Rv3131_FMN_oxido"/>
    <property type="match status" value="1"/>
</dbReference>
<proteinExistence type="predicted"/>
<dbReference type="SUPFAM" id="SSF55469">
    <property type="entry name" value="FMN-dependent nitroreductase-like"/>
    <property type="match status" value="2"/>
</dbReference>
<dbReference type="Gene3D" id="3.40.109.10">
    <property type="entry name" value="NADH Oxidase"/>
    <property type="match status" value="1"/>
</dbReference>
<dbReference type="GO" id="GO:0016491">
    <property type="term" value="F:oxidoreductase activity"/>
    <property type="evidence" value="ECO:0007669"/>
    <property type="project" value="InterPro"/>
</dbReference>
<evidence type="ECO:0000313" key="1">
    <source>
        <dbReference type="EMBL" id="AWI77889.1"/>
    </source>
</evidence>
<accession>A0A2U8GVY6</accession>
<evidence type="ECO:0000313" key="2">
    <source>
        <dbReference type="Proteomes" id="UP000244902"/>
    </source>
</evidence>